<protein>
    <submittedName>
        <fullName evidence="1">Uncharacterized protein</fullName>
    </submittedName>
</protein>
<evidence type="ECO:0000313" key="1">
    <source>
        <dbReference type="EMBL" id="AFJ91282.1"/>
    </source>
</evidence>
<reference evidence="1" key="1">
    <citation type="journal article" date="2012" name="Mol. Plant Microbe Interact.">
        <title>Rhizobial plasmids that cause impaired symbiotic nitrogen fixation and enhanced host invasion.</title>
        <authorList>
            <person name="Crook M.B."/>
            <person name="Lindsay D.P."/>
            <person name="Biggs M.B."/>
            <person name="Bentley J.S."/>
            <person name="Price J.C."/>
            <person name="Clement S.C."/>
            <person name="Clement M.J."/>
            <person name="Long S.R."/>
            <person name="Griffitts J.S."/>
        </authorList>
    </citation>
    <scope>NUCLEOTIDE SEQUENCE</scope>
    <source>
        <strain evidence="1">C017</strain>
        <plasmid evidence="1">pHRC017</plasmid>
    </source>
</reference>
<name>I2E1B4_RHIML</name>
<dbReference type="EMBL" id="JQ665880">
    <property type="protein sequence ID" value="AFJ91282.1"/>
    <property type="molecule type" value="Genomic_DNA"/>
</dbReference>
<geneLocation type="plasmid" evidence="1">
    <name>pHRC017</name>
</geneLocation>
<dbReference type="AlphaFoldDB" id="I2E1B4"/>
<accession>I2E1B4</accession>
<sequence length="38" mass="4227">MLMALIAGESVCRRQGVLMDRSHIRPRSAMNGVLRCTP</sequence>
<keyword evidence="1" id="KW-0614">Plasmid</keyword>
<gene>
    <name evidence="1" type="ORF">pHRC017_0075</name>
</gene>
<proteinExistence type="predicted"/>
<organism evidence="1">
    <name type="scientific">Rhizobium meliloti</name>
    <name type="common">Ensifer meliloti</name>
    <name type="synonym">Sinorhizobium meliloti</name>
    <dbReference type="NCBI Taxonomy" id="382"/>
    <lineage>
        <taxon>Bacteria</taxon>
        <taxon>Pseudomonadati</taxon>
        <taxon>Pseudomonadota</taxon>
        <taxon>Alphaproteobacteria</taxon>
        <taxon>Hyphomicrobiales</taxon>
        <taxon>Rhizobiaceae</taxon>
        <taxon>Sinorhizobium/Ensifer group</taxon>
        <taxon>Sinorhizobium</taxon>
    </lineage>
</organism>